<keyword evidence="2" id="KW-0274">FAD</keyword>
<dbReference type="SUPFAM" id="SSF55447">
    <property type="entry name" value="CO dehydrogenase flavoprotein C-terminal domain-like"/>
    <property type="match status" value="1"/>
</dbReference>
<dbReference type="GO" id="GO:0016491">
    <property type="term" value="F:oxidoreductase activity"/>
    <property type="evidence" value="ECO:0007669"/>
    <property type="project" value="UniProtKB-KW"/>
</dbReference>
<accession>A0A2S3UQX1</accession>
<dbReference type="Proteomes" id="UP000236959">
    <property type="component" value="Unassembled WGS sequence"/>
</dbReference>
<dbReference type="InterPro" id="IPR016169">
    <property type="entry name" value="FAD-bd_PCMH_sub2"/>
</dbReference>
<dbReference type="InterPro" id="IPR036318">
    <property type="entry name" value="FAD-bd_PCMH-like_sf"/>
</dbReference>
<dbReference type="SMART" id="SM01092">
    <property type="entry name" value="CO_deh_flav_C"/>
    <property type="match status" value="1"/>
</dbReference>
<name>A0A2S3UQX1_9HYPH</name>
<reference evidence="5 6" key="1">
    <citation type="submission" date="2018-01" db="EMBL/GenBank/DDBJ databases">
        <title>Genomic Encyclopedia of Archaeal and Bacterial Type Strains, Phase II (KMG-II): from individual species to whole genera.</title>
        <authorList>
            <person name="Goeker M."/>
        </authorList>
    </citation>
    <scope>NUCLEOTIDE SEQUENCE [LARGE SCALE GENOMIC DNA]</scope>
    <source>
        <strain evidence="5 6">DSM 17023</strain>
    </source>
</reference>
<dbReference type="RefSeq" id="WP_103223497.1">
    <property type="nucleotide sequence ID" value="NZ_PPCN01000007.1"/>
</dbReference>
<dbReference type="InterPro" id="IPR036683">
    <property type="entry name" value="CO_DH_flav_C_dom_sf"/>
</dbReference>
<dbReference type="EMBL" id="PPCN01000007">
    <property type="protein sequence ID" value="POF30108.1"/>
    <property type="molecule type" value="Genomic_DNA"/>
</dbReference>
<dbReference type="SUPFAM" id="SSF56176">
    <property type="entry name" value="FAD-binding/transporter-associated domain-like"/>
    <property type="match status" value="1"/>
</dbReference>
<dbReference type="Pfam" id="PF00941">
    <property type="entry name" value="FAD_binding_5"/>
    <property type="match status" value="1"/>
</dbReference>
<evidence type="ECO:0000259" key="4">
    <source>
        <dbReference type="PROSITE" id="PS51387"/>
    </source>
</evidence>
<keyword evidence="6" id="KW-1185">Reference proteome</keyword>
<evidence type="ECO:0000313" key="6">
    <source>
        <dbReference type="Proteomes" id="UP000236959"/>
    </source>
</evidence>
<dbReference type="GO" id="GO:0071949">
    <property type="term" value="F:FAD binding"/>
    <property type="evidence" value="ECO:0007669"/>
    <property type="project" value="InterPro"/>
</dbReference>
<dbReference type="InterPro" id="IPR002346">
    <property type="entry name" value="Mopterin_DH_FAD-bd"/>
</dbReference>
<protein>
    <submittedName>
        <fullName evidence="5">Carbon-monoxide dehydrogenase medium subunit</fullName>
    </submittedName>
</protein>
<evidence type="ECO:0000313" key="5">
    <source>
        <dbReference type="EMBL" id="POF30108.1"/>
    </source>
</evidence>
<dbReference type="Gene3D" id="3.30.465.10">
    <property type="match status" value="1"/>
</dbReference>
<proteinExistence type="predicted"/>
<dbReference type="Gene3D" id="3.30.43.10">
    <property type="entry name" value="Uridine Diphospho-n-acetylenolpyruvylglucosamine Reductase, domain 2"/>
    <property type="match status" value="1"/>
</dbReference>
<dbReference type="PANTHER" id="PTHR42659">
    <property type="entry name" value="XANTHINE DEHYDROGENASE SUBUNIT C-RELATED"/>
    <property type="match status" value="1"/>
</dbReference>
<dbReference type="PROSITE" id="PS51387">
    <property type="entry name" value="FAD_PCMH"/>
    <property type="match status" value="1"/>
</dbReference>
<organism evidence="5 6">
    <name type="scientific">Roseibium marinum</name>
    <dbReference type="NCBI Taxonomy" id="281252"/>
    <lineage>
        <taxon>Bacteria</taxon>
        <taxon>Pseudomonadati</taxon>
        <taxon>Pseudomonadota</taxon>
        <taxon>Alphaproteobacteria</taxon>
        <taxon>Hyphomicrobiales</taxon>
        <taxon>Stappiaceae</taxon>
        <taxon>Roseibium</taxon>
    </lineage>
</organism>
<keyword evidence="3" id="KW-0560">Oxidoreductase</keyword>
<sequence>MYETTYHRAGSVADAVRMIAEAEDGKFLGGGQTLLPTMKQRLAAPSDLVDVTKIPDMKGIREEGGQIVIGAATPHAEVAASALVKSKLPGLATLAGGIGDPAVRHMGTIGGSIANNDPAADYPAALVGLGASVTTSKRTLSAEDFFVGMFDTALDEDEIVISVAFPAAEKSAYAKYPNPASRYAMAGVFVARHSDGSVRVAVTGAGHYGVFRVDGMEEALAANWSPEAVAGISVDSGGMLHDVHGSAHYRANLVTVMAKRAVAAAG</sequence>
<evidence type="ECO:0000256" key="1">
    <source>
        <dbReference type="ARBA" id="ARBA00022630"/>
    </source>
</evidence>
<dbReference type="OrthoDB" id="9793944at2"/>
<evidence type="ECO:0000256" key="3">
    <source>
        <dbReference type="ARBA" id="ARBA00023002"/>
    </source>
</evidence>
<dbReference type="InterPro" id="IPR016166">
    <property type="entry name" value="FAD-bd_PCMH"/>
</dbReference>
<dbReference type="AlphaFoldDB" id="A0A2S3UQX1"/>
<feature type="domain" description="FAD-binding PCMH-type" evidence="4">
    <location>
        <begin position="1"/>
        <end position="170"/>
    </location>
</feature>
<comment type="caution">
    <text evidence="5">The sequence shown here is derived from an EMBL/GenBank/DDBJ whole genome shotgun (WGS) entry which is preliminary data.</text>
</comment>
<dbReference type="InterPro" id="IPR016167">
    <property type="entry name" value="FAD-bd_PCMH_sub1"/>
</dbReference>
<gene>
    <name evidence="5" type="ORF">CLV41_107135</name>
</gene>
<dbReference type="InterPro" id="IPR005107">
    <property type="entry name" value="CO_DH_flav_C"/>
</dbReference>
<evidence type="ECO:0000256" key="2">
    <source>
        <dbReference type="ARBA" id="ARBA00022827"/>
    </source>
</evidence>
<dbReference type="PANTHER" id="PTHR42659:SF2">
    <property type="entry name" value="XANTHINE DEHYDROGENASE SUBUNIT C-RELATED"/>
    <property type="match status" value="1"/>
</dbReference>
<dbReference type="Gene3D" id="3.30.390.50">
    <property type="entry name" value="CO dehydrogenase flavoprotein, C-terminal domain"/>
    <property type="match status" value="1"/>
</dbReference>
<dbReference type="InterPro" id="IPR051312">
    <property type="entry name" value="Diverse_Substr_Oxidored"/>
</dbReference>
<keyword evidence="1" id="KW-0285">Flavoprotein</keyword>